<dbReference type="InterPro" id="IPR015495">
    <property type="entry name" value="Myb_TF_plants"/>
</dbReference>
<feature type="domain" description="HTH myb-type" evidence="11">
    <location>
        <begin position="442"/>
        <end position="494"/>
    </location>
</feature>
<evidence type="ECO:0000259" key="10">
    <source>
        <dbReference type="PROSITE" id="PS50090"/>
    </source>
</evidence>
<dbReference type="SMART" id="SM00717">
    <property type="entry name" value="SANT"/>
    <property type="match status" value="8"/>
</dbReference>
<dbReference type="PROSITE" id="PS51294">
    <property type="entry name" value="HTH_MYB"/>
    <property type="match status" value="8"/>
</dbReference>
<dbReference type="PROSITE" id="PS50090">
    <property type="entry name" value="MYB_LIKE"/>
    <property type="match status" value="8"/>
</dbReference>
<dbReference type="FunFam" id="1.10.10.60:FF:000001">
    <property type="entry name" value="MYB-related transcription factor"/>
    <property type="match status" value="3"/>
</dbReference>
<feature type="compositionally biased region" description="Polar residues" evidence="9">
    <location>
        <begin position="619"/>
        <end position="628"/>
    </location>
</feature>
<evidence type="ECO:0000256" key="2">
    <source>
        <dbReference type="ARBA" id="ARBA00022737"/>
    </source>
</evidence>
<sequence>MGRRPCYEKDGINKGAWTAQEDEILSNYMNTYGKGKWRDLPQRAGLKRCGKSCRMRWVNYLRPGIKRGNISADEEDLIVRLHKLLGNRWSLIAGRIPGRTDTEIKNYWNTHLSKRSSSDQELLEHHKPSVNPKNQHNEKGLIPSDQSDKAKAIRPKPFKCTKVDVGIPSHLQDDQDHQIMVDTTNNINFVSSAVPAGSSSNDLFILDLLNSTEFQQPQMKEWQVAMVENYWRGSPIIAAVDPFQPNIDGEVAFNALSSFLNRLNRGAWSAWEDKTLTNYIEIHGEGKWRDLPRRAGLKRCGKSCRLRWLNYLRPDIKRGNISAEEEELIFRLHKLLGNRWSLIAGRLPGRTDNEIKNYWNTNLSKRVEQACSKQDTKKSESHQVQVIRTKAFKCKNVVVPSHLDNGHDDDQMVDRSNNVDPGFLMDFDANDLQMGRKPCCDKEGLNKGAWSAWEDKALANYINTHGEGKWRDLPPRAGLNRCGKSCRLRWLNYLRPDIKRGNISPEEEELIVRLHKLLGNRWSLIAGRLPGRTDNEIKNYWNTNLSKRSEQGSDKAHQDQRSASTSSKDDTKKSNNPAAKSSVQVVRTKAFKCKKVAIPLHLDGHDQMPERSNVAPVSDSESPCSTAAQEHDSSFGFLRDFDINDMLIQDVLSSDFQQAQINDCDQDMLECGNTKIEDLLMEKAGTKTMGRSACCAKEGLNKGAWTAHEDKVLSEYIKLHGEGRWRNLPKKAGLKRCGKSCRLRWLNYLRPDIKRGNISPDEEELIIRLHKLLGNRWSLIAGRLPGRTDNEIKNYWNTNLGKKIQDQQRQGSASNLKHHNKNGQPVSKKAKTTEDMSPNMTSPSPSKMSPVVRTKLLSAPKFSSTQTLTNSHLATNIVKKTTEDG</sequence>
<keyword evidence="7" id="KW-0539">Nucleus</keyword>
<feature type="domain" description="Myb-like" evidence="10">
    <location>
        <begin position="495"/>
        <end position="545"/>
    </location>
</feature>
<dbReference type="PANTHER" id="PTHR47999:SF96">
    <property type="entry name" value="TRANSCRIPTION REPRESSOR MYB6-LIKE"/>
    <property type="match status" value="1"/>
</dbReference>
<evidence type="ECO:0000256" key="6">
    <source>
        <dbReference type="ARBA" id="ARBA00023163"/>
    </source>
</evidence>
<gene>
    <name evidence="12" type="ORF">Prudu_020356</name>
</gene>
<feature type="domain" description="Myb-like" evidence="10">
    <location>
        <begin position="313"/>
        <end position="363"/>
    </location>
</feature>
<dbReference type="CDD" id="cd00167">
    <property type="entry name" value="SANT"/>
    <property type="match status" value="8"/>
</dbReference>
<feature type="domain" description="HTH myb-type" evidence="11">
    <location>
        <begin position="697"/>
        <end position="749"/>
    </location>
</feature>
<evidence type="ECO:0000313" key="12">
    <source>
        <dbReference type="EMBL" id="BBH08227.1"/>
    </source>
</evidence>
<accession>A0A4Y1RWU2</accession>
<feature type="domain" description="Myb-like" evidence="10">
    <location>
        <begin position="697"/>
        <end position="749"/>
    </location>
</feature>
<organism evidence="12">
    <name type="scientific">Prunus dulcis</name>
    <name type="common">Almond</name>
    <name type="synonym">Amygdalus dulcis</name>
    <dbReference type="NCBI Taxonomy" id="3755"/>
    <lineage>
        <taxon>Eukaryota</taxon>
        <taxon>Viridiplantae</taxon>
        <taxon>Streptophyta</taxon>
        <taxon>Embryophyta</taxon>
        <taxon>Tracheophyta</taxon>
        <taxon>Spermatophyta</taxon>
        <taxon>Magnoliopsida</taxon>
        <taxon>eudicotyledons</taxon>
        <taxon>Gunneridae</taxon>
        <taxon>Pentapetalae</taxon>
        <taxon>rosids</taxon>
        <taxon>fabids</taxon>
        <taxon>Rosales</taxon>
        <taxon>Rosaceae</taxon>
        <taxon>Amygdaloideae</taxon>
        <taxon>Amygdaleae</taxon>
        <taxon>Prunus</taxon>
    </lineage>
</organism>
<feature type="domain" description="HTH myb-type" evidence="11">
    <location>
        <begin position="750"/>
        <end position="804"/>
    </location>
</feature>
<feature type="compositionally biased region" description="Basic and acidic residues" evidence="9">
    <location>
        <begin position="547"/>
        <end position="560"/>
    </location>
</feature>
<feature type="domain" description="HTH myb-type" evidence="11">
    <location>
        <begin position="9"/>
        <end position="61"/>
    </location>
</feature>
<evidence type="ECO:0000256" key="4">
    <source>
        <dbReference type="ARBA" id="ARBA00023125"/>
    </source>
</evidence>
<dbReference type="GO" id="GO:0005634">
    <property type="term" value="C:nucleus"/>
    <property type="evidence" value="ECO:0007669"/>
    <property type="project" value="UniProtKB-SubCell"/>
</dbReference>
<feature type="compositionally biased region" description="Polar residues" evidence="9">
    <location>
        <begin position="835"/>
        <end position="847"/>
    </location>
</feature>
<dbReference type="InterPro" id="IPR017930">
    <property type="entry name" value="Myb_dom"/>
</dbReference>
<dbReference type="SUPFAM" id="SSF46689">
    <property type="entry name" value="Homeodomain-like"/>
    <property type="match status" value="4"/>
</dbReference>
<feature type="compositionally biased region" description="Basic and acidic residues" evidence="9">
    <location>
        <begin position="117"/>
        <end position="127"/>
    </location>
</feature>
<dbReference type="InterPro" id="IPR009057">
    <property type="entry name" value="Homeodomain-like_sf"/>
</dbReference>
<keyword evidence="2" id="KW-0677">Repeat</keyword>
<reference evidence="12" key="1">
    <citation type="journal article" date="2019" name="Science">
        <title>Mutation of a bHLH transcription factor allowed almond domestication.</title>
        <authorList>
            <person name="Sanchez-Perez R."/>
            <person name="Pavan S."/>
            <person name="Mazzeo R."/>
            <person name="Moldovan C."/>
            <person name="Aiese Cigliano R."/>
            <person name="Del Cueto J."/>
            <person name="Ricciardi F."/>
            <person name="Lotti C."/>
            <person name="Ricciardi L."/>
            <person name="Dicenta F."/>
            <person name="Lopez-Marques R.L."/>
            <person name="Lindberg Moller B."/>
        </authorList>
    </citation>
    <scope>NUCLEOTIDE SEQUENCE</scope>
</reference>
<feature type="domain" description="HTH myb-type" evidence="11">
    <location>
        <begin position="495"/>
        <end position="549"/>
    </location>
</feature>
<evidence type="ECO:0000256" key="9">
    <source>
        <dbReference type="SAM" id="MobiDB-lite"/>
    </source>
</evidence>
<dbReference type="EMBL" id="AP019303">
    <property type="protein sequence ID" value="BBH08227.1"/>
    <property type="molecule type" value="Genomic_DNA"/>
</dbReference>
<keyword evidence="3" id="KW-0805">Transcription regulation</keyword>
<feature type="domain" description="HTH myb-type" evidence="11">
    <location>
        <begin position="313"/>
        <end position="367"/>
    </location>
</feature>
<comment type="subcellular location">
    <subcellularLocation>
        <location evidence="1">Nucleus</location>
    </subcellularLocation>
</comment>
<evidence type="ECO:0000259" key="11">
    <source>
        <dbReference type="PROSITE" id="PS51294"/>
    </source>
</evidence>
<feature type="domain" description="Myb-like" evidence="10">
    <location>
        <begin position="62"/>
        <end position="112"/>
    </location>
</feature>
<name>A0A4Y1RWU2_PRUDU</name>
<feature type="domain" description="Myb-like" evidence="10">
    <location>
        <begin position="260"/>
        <end position="312"/>
    </location>
</feature>
<proteinExistence type="predicted"/>
<keyword evidence="6" id="KW-0804">Transcription</keyword>
<evidence type="ECO:0000256" key="5">
    <source>
        <dbReference type="ARBA" id="ARBA00023159"/>
    </source>
</evidence>
<feature type="domain" description="Myb-like" evidence="10">
    <location>
        <begin position="750"/>
        <end position="800"/>
    </location>
</feature>
<feature type="domain" description="Myb-like" evidence="10">
    <location>
        <begin position="9"/>
        <end position="61"/>
    </location>
</feature>
<feature type="domain" description="HTH myb-type" evidence="11">
    <location>
        <begin position="260"/>
        <end position="312"/>
    </location>
</feature>
<dbReference type="PANTHER" id="PTHR47999">
    <property type="entry name" value="TRANSCRIPTION FACTOR MYB8-RELATED-RELATED"/>
    <property type="match status" value="1"/>
</dbReference>
<feature type="domain" description="Myb-like" evidence="10">
    <location>
        <begin position="442"/>
        <end position="494"/>
    </location>
</feature>
<keyword evidence="4" id="KW-0238">DNA-binding</keyword>
<dbReference type="Pfam" id="PF00249">
    <property type="entry name" value="Myb_DNA-binding"/>
    <property type="match status" value="8"/>
</dbReference>
<evidence type="ECO:0000256" key="1">
    <source>
        <dbReference type="ARBA" id="ARBA00004123"/>
    </source>
</evidence>
<dbReference type="FunFam" id="1.10.10.60:FF:000302">
    <property type="entry name" value="Transcription factor TT2"/>
    <property type="match status" value="1"/>
</dbReference>
<protein>
    <recommendedName>
        <fullName evidence="8">Myb-related protein 123</fullName>
    </recommendedName>
</protein>
<evidence type="ECO:0000256" key="3">
    <source>
        <dbReference type="ARBA" id="ARBA00023015"/>
    </source>
</evidence>
<feature type="domain" description="HTH myb-type" evidence="11">
    <location>
        <begin position="62"/>
        <end position="116"/>
    </location>
</feature>
<dbReference type="GO" id="GO:0003677">
    <property type="term" value="F:DNA binding"/>
    <property type="evidence" value="ECO:0007669"/>
    <property type="project" value="UniProtKB-KW"/>
</dbReference>
<keyword evidence="5" id="KW-0010">Activator</keyword>
<feature type="region of interest" description="Disordered" evidence="9">
    <location>
        <begin position="117"/>
        <end position="150"/>
    </location>
</feature>
<feature type="region of interest" description="Disordered" evidence="9">
    <location>
        <begin position="604"/>
        <end position="628"/>
    </location>
</feature>
<feature type="region of interest" description="Disordered" evidence="9">
    <location>
        <begin position="804"/>
        <end position="850"/>
    </location>
</feature>
<feature type="region of interest" description="Disordered" evidence="9">
    <location>
        <begin position="547"/>
        <end position="583"/>
    </location>
</feature>
<dbReference type="Gene3D" id="1.10.10.60">
    <property type="entry name" value="Homeodomain-like"/>
    <property type="match status" value="8"/>
</dbReference>
<dbReference type="FunFam" id="1.10.10.60:FF:000015">
    <property type="entry name" value="Transcription factor RAX3"/>
    <property type="match status" value="1"/>
</dbReference>
<dbReference type="AlphaFoldDB" id="A0A4Y1RWU2"/>
<evidence type="ECO:0000256" key="7">
    <source>
        <dbReference type="ARBA" id="ARBA00023242"/>
    </source>
</evidence>
<evidence type="ECO:0000256" key="8">
    <source>
        <dbReference type="ARBA" id="ARBA00083772"/>
    </source>
</evidence>
<dbReference type="InterPro" id="IPR001005">
    <property type="entry name" value="SANT/Myb"/>
</dbReference>